<evidence type="ECO:0000256" key="4">
    <source>
        <dbReference type="PROSITE-ProRule" id="PRU00742"/>
    </source>
</evidence>
<evidence type="ECO:0000256" key="3">
    <source>
        <dbReference type="ARBA" id="ARBA00023211"/>
    </source>
</evidence>
<evidence type="ECO:0000256" key="1">
    <source>
        <dbReference type="ARBA" id="ARBA00022723"/>
    </source>
</evidence>
<dbReference type="CDD" id="cd09999">
    <property type="entry name" value="Arginase-like_1"/>
    <property type="match status" value="1"/>
</dbReference>
<comment type="similarity">
    <text evidence="4">Belongs to the arginase family.</text>
</comment>
<dbReference type="Proteomes" id="UP000823823">
    <property type="component" value="Unassembled WGS sequence"/>
</dbReference>
<evidence type="ECO:0000313" key="7">
    <source>
        <dbReference type="Proteomes" id="UP000823823"/>
    </source>
</evidence>
<keyword evidence="3" id="KW-0464">Manganese</keyword>
<keyword evidence="1" id="KW-0479">Metal-binding</keyword>
<dbReference type="PANTHER" id="PTHR43782">
    <property type="entry name" value="ARGINASE"/>
    <property type="match status" value="1"/>
</dbReference>
<evidence type="ECO:0000313" key="6">
    <source>
        <dbReference type="EMBL" id="HJB10661.1"/>
    </source>
</evidence>
<dbReference type="Pfam" id="PF00491">
    <property type="entry name" value="Arginase"/>
    <property type="match status" value="1"/>
</dbReference>
<dbReference type="EMBL" id="DWZH01000068">
    <property type="protein sequence ID" value="HJB10661.1"/>
    <property type="molecule type" value="Genomic_DNA"/>
</dbReference>
<dbReference type="GO" id="GO:0004053">
    <property type="term" value="F:arginase activity"/>
    <property type="evidence" value="ECO:0007669"/>
    <property type="project" value="TreeGrafter"/>
</dbReference>
<keyword evidence="2" id="KW-0378">Hydrolase</keyword>
<dbReference type="PRINTS" id="PR00116">
    <property type="entry name" value="ARGINASE"/>
</dbReference>
<sequence>MSNAPGFDDPRTLRLVWPQWQGAGRDNIQALLPEVPYERARRGYATGARVLEAILPSHAGPTEIVPVPDADDEASTDGVESRRAVTQSLRAALEALGRHDADRVLTLGGECSVSVAPFAKLAQQHGDDLAVIWIDSHPDTDTPDTGYDGYHAMAVSTLVGRGDPEITSLLPATVDPARMALTALHAWEEDAYAHVARWGLPVFRPDELRDSSQTLVQWLQRTGASKVAIHLDVDTVDSDEAALGLGKVPGGLTRAQVRRVVADLAAVADVVGLTIAEFIPRDVLALQGLIEGMPLIPGQTDH</sequence>
<dbReference type="GO" id="GO:0030145">
    <property type="term" value="F:manganese ion binding"/>
    <property type="evidence" value="ECO:0007669"/>
    <property type="project" value="TreeGrafter"/>
</dbReference>
<feature type="region of interest" description="Disordered" evidence="5">
    <location>
        <begin position="60"/>
        <end position="80"/>
    </location>
</feature>
<protein>
    <submittedName>
        <fullName evidence="6">Arginase family protein</fullName>
    </submittedName>
</protein>
<dbReference type="AlphaFoldDB" id="A0A9D2LDN2"/>
<dbReference type="GO" id="GO:0005829">
    <property type="term" value="C:cytosol"/>
    <property type="evidence" value="ECO:0007669"/>
    <property type="project" value="TreeGrafter"/>
</dbReference>
<evidence type="ECO:0000256" key="5">
    <source>
        <dbReference type="SAM" id="MobiDB-lite"/>
    </source>
</evidence>
<dbReference type="Gene3D" id="3.40.800.10">
    <property type="entry name" value="Ureohydrolase domain"/>
    <property type="match status" value="1"/>
</dbReference>
<reference evidence="6" key="2">
    <citation type="submission" date="2021-04" db="EMBL/GenBank/DDBJ databases">
        <authorList>
            <person name="Gilroy R."/>
        </authorList>
    </citation>
    <scope>NUCLEOTIDE SEQUENCE</scope>
    <source>
        <strain evidence="6">ChiHjej13B12-24818</strain>
    </source>
</reference>
<dbReference type="PROSITE" id="PS51409">
    <property type="entry name" value="ARGINASE_2"/>
    <property type="match status" value="1"/>
</dbReference>
<evidence type="ECO:0000256" key="2">
    <source>
        <dbReference type="ARBA" id="ARBA00022801"/>
    </source>
</evidence>
<dbReference type="InterPro" id="IPR023696">
    <property type="entry name" value="Ureohydrolase_dom_sf"/>
</dbReference>
<dbReference type="SUPFAM" id="SSF52768">
    <property type="entry name" value="Arginase/deacetylase"/>
    <property type="match status" value="1"/>
</dbReference>
<reference evidence="6" key="1">
    <citation type="journal article" date="2021" name="PeerJ">
        <title>Extensive microbial diversity within the chicken gut microbiome revealed by metagenomics and culture.</title>
        <authorList>
            <person name="Gilroy R."/>
            <person name="Ravi A."/>
            <person name="Getino M."/>
            <person name="Pursley I."/>
            <person name="Horton D.L."/>
            <person name="Alikhan N.F."/>
            <person name="Baker D."/>
            <person name="Gharbi K."/>
            <person name="Hall N."/>
            <person name="Watson M."/>
            <person name="Adriaenssens E.M."/>
            <person name="Foster-Nyarko E."/>
            <person name="Jarju S."/>
            <person name="Secka A."/>
            <person name="Antonio M."/>
            <person name="Oren A."/>
            <person name="Chaudhuri R.R."/>
            <person name="La Ragione R."/>
            <person name="Hildebrand F."/>
            <person name="Pallen M.J."/>
        </authorList>
    </citation>
    <scope>NUCLEOTIDE SEQUENCE</scope>
    <source>
        <strain evidence="6">ChiHjej13B12-24818</strain>
    </source>
</reference>
<dbReference type="InterPro" id="IPR006035">
    <property type="entry name" value="Ureohydrolase"/>
</dbReference>
<organism evidence="6 7">
    <name type="scientific">Candidatus Brachybacterium merdavium</name>
    <dbReference type="NCBI Taxonomy" id="2838513"/>
    <lineage>
        <taxon>Bacteria</taxon>
        <taxon>Bacillati</taxon>
        <taxon>Actinomycetota</taxon>
        <taxon>Actinomycetes</taxon>
        <taxon>Micrococcales</taxon>
        <taxon>Dermabacteraceae</taxon>
        <taxon>Brachybacterium</taxon>
    </lineage>
</organism>
<comment type="caution">
    <text evidence="6">The sequence shown here is derived from an EMBL/GenBank/DDBJ whole genome shotgun (WGS) entry which is preliminary data.</text>
</comment>
<name>A0A9D2LDN2_9MICO</name>
<proteinExistence type="inferred from homology"/>
<dbReference type="PANTHER" id="PTHR43782:SF3">
    <property type="entry name" value="ARGINASE"/>
    <property type="match status" value="1"/>
</dbReference>
<accession>A0A9D2LDN2</accession>
<gene>
    <name evidence="6" type="ORF">H9786_09055</name>
</gene>